<keyword evidence="2" id="KW-1185">Reference proteome</keyword>
<dbReference type="AlphaFoldDB" id="A0A2Z7C408"/>
<evidence type="ECO:0000313" key="2">
    <source>
        <dbReference type="Proteomes" id="UP000250235"/>
    </source>
</evidence>
<dbReference type="Proteomes" id="UP000250235">
    <property type="component" value="Unassembled WGS sequence"/>
</dbReference>
<accession>A0A2Z7C408</accession>
<organism evidence="1 2">
    <name type="scientific">Dorcoceras hygrometricum</name>
    <dbReference type="NCBI Taxonomy" id="472368"/>
    <lineage>
        <taxon>Eukaryota</taxon>
        <taxon>Viridiplantae</taxon>
        <taxon>Streptophyta</taxon>
        <taxon>Embryophyta</taxon>
        <taxon>Tracheophyta</taxon>
        <taxon>Spermatophyta</taxon>
        <taxon>Magnoliopsida</taxon>
        <taxon>eudicotyledons</taxon>
        <taxon>Gunneridae</taxon>
        <taxon>Pentapetalae</taxon>
        <taxon>asterids</taxon>
        <taxon>lamiids</taxon>
        <taxon>Lamiales</taxon>
        <taxon>Gesneriaceae</taxon>
        <taxon>Didymocarpoideae</taxon>
        <taxon>Trichosporeae</taxon>
        <taxon>Loxocarpinae</taxon>
        <taxon>Dorcoceras</taxon>
    </lineage>
</organism>
<gene>
    <name evidence="1" type="ORF">F511_25794</name>
</gene>
<protein>
    <submittedName>
        <fullName evidence="1">Acyl-CoA dehydrogenase family member 10</fullName>
    </submittedName>
</protein>
<sequence>MRGQVVVMGCYQWQKSCFDVGSSRYTVKTRHISRSRSVLEVPSEVHRGYLTEHLLGACWPKVTRSVWTPARFSISRRDMFNGEMISRIEVT</sequence>
<reference evidence="1 2" key="1">
    <citation type="journal article" date="2015" name="Proc. Natl. Acad. Sci. U.S.A.">
        <title>The resurrection genome of Boea hygrometrica: A blueprint for survival of dehydration.</title>
        <authorList>
            <person name="Xiao L."/>
            <person name="Yang G."/>
            <person name="Zhang L."/>
            <person name="Yang X."/>
            <person name="Zhao S."/>
            <person name="Ji Z."/>
            <person name="Zhou Q."/>
            <person name="Hu M."/>
            <person name="Wang Y."/>
            <person name="Chen M."/>
            <person name="Xu Y."/>
            <person name="Jin H."/>
            <person name="Xiao X."/>
            <person name="Hu G."/>
            <person name="Bao F."/>
            <person name="Hu Y."/>
            <person name="Wan P."/>
            <person name="Li L."/>
            <person name="Deng X."/>
            <person name="Kuang T."/>
            <person name="Xiang C."/>
            <person name="Zhu J.K."/>
            <person name="Oliver M.J."/>
            <person name="He Y."/>
        </authorList>
    </citation>
    <scope>NUCLEOTIDE SEQUENCE [LARGE SCALE GENOMIC DNA]</scope>
    <source>
        <strain evidence="2">cv. XS01</strain>
    </source>
</reference>
<name>A0A2Z7C408_9LAMI</name>
<dbReference type="EMBL" id="KQ999413">
    <property type="protein sequence ID" value="KZV41645.1"/>
    <property type="molecule type" value="Genomic_DNA"/>
</dbReference>
<proteinExistence type="predicted"/>
<evidence type="ECO:0000313" key="1">
    <source>
        <dbReference type="EMBL" id="KZV41645.1"/>
    </source>
</evidence>